<accession>A0A9P9G891</accession>
<protein>
    <submittedName>
        <fullName evidence="2">Uncharacterized protein</fullName>
    </submittedName>
</protein>
<evidence type="ECO:0000313" key="3">
    <source>
        <dbReference type="Proteomes" id="UP000720189"/>
    </source>
</evidence>
<comment type="caution">
    <text evidence="2">The sequence shown here is derived from an EMBL/GenBank/DDBJ whole genome shotgun (WGS) entry which is preliminary data.</text>
</comment>
<name>A0A9P9G891_FUSRE</name>
<keyword evidence="3" id="KW-1185">Reference proteome</keyword>
<dbReference type="Proteomes" id="UP000720189">
    <property type="component" value="Unassembled WGS sequence"/>
</dbReference>
<evidence type="ECO:0000313" key="2">
    <source>
        <dbReference type="EMBL" id="KAH7233822.1"/>
    </source>
</evidence>
<dbReference type="EMBL" id="JAGMUX010000018">
    <property type="protein sequence ID" value="KAH7233822.1"/>
    <property type="molecule type" value="Genomic_DNA"/>
</dbReference>
<feature type="signal peptide" evidence="1">
    <location>
        <begin position="1"/>
        <end position="17"/>
    </location>
</feature>
<evidence type="ECO:0000256" key="1">
    <source>
        <dbReference type="SAM" id="SignalP"/>
    </source>
</evidence>
<dbReference type="GeneID" id="70223898"/>
<gene>
    <name evidence="2" type="ORF">BKA55DRAFT_580234</name>
</gene>
<sequence length="54" mass="6181">MAHVLWALLFRHLELSGDLLWARRCVGDGSMIRIWIVIGSATRWIRGNRFCGLG</sequence>
<dbReference type="RefSeq" id="XP_046044167.1">
    <property type="nucleotide sequence ID" value="XM_046193944.1"/>
</dbReference>
<dbReference type="AlphaFoldDB" id="A0A9P9G891"/>
<reference evidence="2" key="1">
    <citation type="journal article" date="2021" name="Nat. Commun.">
        <title>Genetic determinants of endophytism in the Arabidopsis root mycobiome.</title>
        <authorList>
            <person name="Mesny F."/>
            <person name="Miyauchi S."/>
            <person name="Thiergart T."/>
            <person name="Pickel B."/>
            <person name="Atanasova L."/>
            <person name="Karlsson M."/>
            <person name="Huettel B."/>
            <person name="Barry K.W."/>
            <person name="Haridas S."/>
            <person name="Chen C."/>
            <person name="Bauer D."/>
            <person name="Andreopoulos W."/>
            <person name="Pangilinan J."/>
            <person name="LaButti K."/>
            <person name="Riley R."/>
            <person name="Lipzen A."/>
            <person name="Clum A."/>
            <person name="Drula E."/>
            <person name="Henrissat B."/>
            <person name="Kohler A."/>
            <person name="Grigoriev I.V."/>
            <person name="Martin F.M."/>
            <person name="Hacquard S."/>
        </authorList>
    </citation>
    <scope>NUCLEOTIDE SEQUENCE</scope>
    <source>
        <strain evidence="2">MPI-CAGE-AT-0023</strain>
    </source>
</reference>
<proteinExistence type="predicted"/>
<organism evidence="2 3">
    <name type="scientific">Fusarium redolens</name>
    <dbReference type="NCBI Taxonomy" id="48865"/>
    <lineage>
        <taxon>Eukaryota</taxon>
        <taxon>Fungi</taxon>
        <taxon>Dikarya</taxon>
        <taxon>Ascomycota</taxon>
        <taxon>Pezizomycotina</taxon>
        <taxon>Sordariomycetes</taxon>
        <taxon>Hypocreomycetidae</taxon>
        <taxon>Hypocreales</taxon>
        <taxon>Nectriaceae</taxon>
        <taxon>Fusarium</taxon>
        <taxon>Fusarium redolens species complex</taxon>
    </lineage>
</organism>
<keyword evidence="1" id="KW-0732">Signal</keyword>
<feature type="chain" id="PRO_5040342521" evidence="1">
    <location>
        <begin position="18"/>
        <end position="54"/>
    </location>
</feature>